<proteinExistence type="predicted"/>
<dbReference type="AlphaFoldDB" id="A0A098BZ10"/>
<dbReference type="Pfam" id="PF00364">
    <property type="entry name" value="Biotin_lipoyl"/>
    <property type="match status" value="1"/>
</dbReference>
<accession>A0A098BZ10</accession>
<dbReference type="InterPro" id="IPR011053">
    <property type="entry name" value="Single_hybrid_motif"/>
</dbReference>
<dbReference type="EMBL" id="LN515532">
    <property type="protein sequence ID" value="CEA15925.1"/>
    <property type="molecule type" value="Genomic_DNA"/>
</dbReference>
<name>A0A098BZ10_9BACT</name>
<dbReference type="HOGENOM" id="CLU_016733_5_1_10"/>
<dbReference type="OrthoDB" id="9812676at2"/>
<feature type="domain" description="Lipoyl-binding" evidence="2">
    <location>
        <begin position="90"/>
        <end position="165"/>
    </location>
</feature>
<evidence type="ECO:0000313" key="4">
    <source>
        <dbReference type="Proteomes" id="UP000032417"/>
    </source>
</evidence>
<dbReference type="PANTHER" id="PTHR45266:SF3">
    <property type="entry name" value="OXALOACETATE DECARBOXYLASE ALPHA CHAIN"/>
    <property type="match status" value="1"/>
</dbReference>
<gene>
    <name evidence="3" type="ORF">ING2E5B_1173</name>
</gene>
<dbReference type="InterPro" id="IPR000089">
    <property type="entry name" value="Biotin_lipoyl"/>
</dbReference>
<dbReference type="SUPFAM" id="SSF51230">
    <property type="entry name" value="Single hybrid motif"/>
    <property type="match status" value="1"/>
</dbReference>
<sequence length="167" mass="18835">MRAKIENRIRDVELISKDGNKVEISVDGKIYDIDVVMSESGFCSIIHEGRSYNAEAVSHSDGKYTITTNFRHFDIELSNPQKKYLRGRQSSTDEVQETIISPMPGKVIKILVSENMEVKQGDPLIVVEAMKMQSTYTAAQDAIVEKIHIEEGDSVVRDQLLITFKTN</sequence>
<dbReference type="InterPro" id="IPR050709">
    <property type="entry name" value="Biotin_Carboxyl_Carrier/Decarb"/>
</dbReference>
<dbReference type="CDD" id="cd06850">
    <property type="entry name" value="biotinyl_domain"/>
    <property type="match status" value="1"/>
</dbReference>
<reference evidence="3 4" key="1">
    <citation type="submission" date="2014-08" db="EMBL/GenBank/DDBJ databases">
        <authorList>
            <person name="Wibberg D."/>
        </authorList>
    </citation>
    <scope>NUCLEOTIDE SEQUENCE [LARGE SCALE GENOMIC DNA]</scope>
    <source>
        <strain evidence="4">ING2-E5B</strain>
    </source>
</reference>
<dbReference type="Gene3D" id="2.40.50.100">
    <property type="match status" value="1"/>
</dbReference>
<evidence type="ECO:0000259" key="2">
    <source>
        <dbReference type="PROSITE" id="PS50968"/>
    </source>
</evidence>
<dbReference type="FunFam" id="2.40.50.100:FF:000003">
    <property type="entry name" value="Acetyl-CoA carboxylase biotin carboxyl carrier protein"/>
    <property type="match status" value="1"/>
</dbReference>
<protein>
    <recommendedName>
        <fullName evidence="2">Lipoyl-binding domain-containing protein</fullName>
    </recommendedName>
</protein>
<dbReference type="PROSITE" id="PS50968">
    <property type="entry name" value="BIOTINYL_LIPOYL"/>
    <property type="match status" value="1"/>
</dbReference>
<dbReference type="PANTHER" id="PTHR45266">
    <property type="entry name" value="OXALOACETATE DECARBOXYLASE ALPHA CHAIN"/>
    <property type="match status" value="1"/>
</dbReference>
<dbReference type="Proteomes" id="UP000032417">
    <property type="component" value="Chromosome 1"/>
</dbReference>
<evidence type="ECO:0000313" key="3">
    <source>
        <dbReference type="EMBL" id="CEA15925.1"/>
    </source>
</evidence>
<evidence type="ECO:0000256" key="1">
    <source>
        <dbReference type="ARBA" id="ARBA00023267"/>
    </source>
</evidence>
<dbReference type="STRING" id="1562970.ING2E5B_1173"/>
<dbReference type="KEGG" id="pbt:ING2E5B_1173"/>
<organism evidence="3 4">
    <name type="scientific">Fermentimonas caenicola</name>
    <dbReference type="NCBI Taxonomy" id="1562970"/>
    <lineage>
        <taxon>Bacteria</taxon>
        <taxon>Pseudomonadati</taxon>
        <taxon>Bacteroidota</taxon>
        <taxon>Bacteroidia</taxon>
        <taxon>Bacteroidales</taxon>
        <taxon>Dysgonomonadaceae</taxon>
        <taxon>Fermentimonas</taxon>
    </lineage>
</organism>
<keyword evidence="1" id="KW-0092">Biotin</keyword>
<keyword evidence="4" id="KW-1185">Reference proteome</keyword>